<proteinExistence type="predicted"/>
<reference evidence="1 2" key="1">
    <citation type="submission" date="2019-02" db="EMBL/GenBank/DDBJ databases">
        <title>Deep-cultivation of Planctomycetes and their phenomic and genomic characterization uncovers novel biology.</title>
        <authorList>
            <person name="Wiegand S."/>
            <person name="Jogler M."/>
            <person name="Boedeker C."/>
            <person name="Pinto D."/>
            <person name="Vollmers J."/>
            <person name="Rivas-Marin E."/>
            <person name="Kohn T."/>
            <person name="Peeters S.H."/>
            <person name="Heuer A."/>
            <person name="Rast P."/>
            <person name="Oberbeckmann S."/>
            <person name="Bunk B."/>
            <person name="Jeske O."/>
            <person name="Meyerdierks A."/>
            <person name="Storesund J.E."/>
            <person name="Kallscheuer N."/>
            <person name="Luecker S."/>
            <person name="Lage O.M."/>
            <person name="Pohl T."/>
            <person name="Merkel B.J."/>
            <person name="Hornburger P."/>
            <person name="Mueller R.-W."/>
            <person name="Bruemmer F."/>
            <person name="Labrenz M."/>
            <person name="Spormann A.M."/>
            <person name="Op den Camp H."/>
            <person name="Overmann J."/>
            <person name="Amann R."/>
            <person name="Jetten M.S.M."/>
            <person name="Mascher T."/>
            <person name="Medema M.H."/>
            <person name="Devos D.P."/>
            <person name="Kaster A.-K."/>
            <person name="Ovreas L."/>
            <person name="Rohde M."/>
            <person name="Galperin M.Y."/>
            <person name="Jogler C."/>
        </authorList>
    </citation>
    <scope>NUCLEOTIDE SEQUENCE [LARGE SCALE GENOMIC DNA]</scope>
    <source>
        <strain evidence="1 2">Mal48</strain>
    </source>
</reference>
<dbReference type="EMBL" id="CP036267">
    <property type="protein sequence ID" value="QDT31470.1"/>
    <property type="molecule type" value="Genomic_DNA"/>
</dbReference>
<dbReference type="Proteomes" id="UP000315724">
    <property type="component" value="Chromosome"/>
</dbReference>
<name>A0A517QIK1_9PLAN</name>
<gene>
    <name evidence="1" type="ORF">Mal48_07040</name>
</gene>
<dbReference type="OrthoDB" id="1900587at2"/>
<dbReference type="AlphaFoldDB" id="A0A517QIK1"/>
<evidence type="ECO:0008006" key="3">
    <source>
        <dbReference type="Google" id="ProtNLM"/>
    </source>
</evidence>
<evidence type="ECO:0000313" key="2">
    <source>
        <dbReference type="Proteomes" id="UP000315724"/>
    </source>
</evidence>
<protein>
    <recommendedName>
        <fullName evidence="3">SprT-like family protein</fullName>
    </recommendedName>
</protein>
<keyword evidence="2" id="KW-1185">Reference proteome</keyword>
<dbReference type="KEGG" id="tpol:Mal48_07040"/>
<dbReference type="RefSeq" id="WP_145196054.1">
    <property type="nucleotide sequence ID" value="NZ_CP036267.1"/>
</dbReference>
<organism evidence="1 2">
    <name type="scientific">Thalassoglobus polymorphus</name>
    <dbReference type="NCBI Taxonomy" id="2527994"/>
    <lineage>
        <taxon>Bacteria</taxon>
        <taxon>Pseudomonadati</taxon>
        <taxon>Planctomycetota</taxon>
        <taxon>Planctomycetia</taxon>
        <taxon>Planctomycetales</taxon>
        <taxon>Planctomycetaceae</taxon>
        <taxon>Thalassoglobus</taxon>
    </lineage>
</organism>
<accession>A0A517QIK1</accession>
<evidence type="ECO:0000313" key="1">
    <source>
        <dbReference type="EMBL" id="QDT31470.1"/>
    </source>
</evidence>
<sequence length="260" mass="30293">MSNRIQIHKEQFANFLKQANLSPEEVTAKFLVIHRTLLERSSTLDAPNFNGFHPDDLKLLFDEYDREYFDGGCRKLLGSLKLTFRISPRMTRAGGKTTQTIYRTRPHEPDYEIAVASTLIFQSFQNFDRPIIVTGLECHNRLEALQRIFEHELIHLVELLTWGRSKCSQKRFQSIAGRFFGHTDHRHQLVTPREEAQKIHGIRTGGRVRFSIEGKEYEGVVNRITKRATVLVRDRKGQRYSDGKKYAKFYVPVQMLTPLD</sequence>